<dbReference type="PRINTS" id="PR00419">
    <property type="entry name" value="ADXRDTASE"/>
</dbReference>
<dbReference type="InterPro" id="IPR009051">
    <property type="entry name" value="Helical_ferredxn"/>
</dbReference>
<evidence type="ECO:0000313" key="11">
    <source>
        <dbReference type="EMBL" id="MTE25418.1"/>
    </source>
</evidence>
<evidence type="ECO:0000256" key="4">
    <source>
        <dbReference type="ARBA" id="ARBA00047685"/>
    </source>
</evidence>
<dbReference type="Pfam" id="PF14691">
    <property type="entry name" value="Fer4_20"/>
    <property type="match status" value="1"/>
</dbReference>
<evidence type="ECO:0000256" key="3">
    <source>
        <dbReference type="ARBA" id="ARBA00032722"/>
    </source>
</evidence>
<evidence type="ECO:0000259" key="9">
    <source>
        <dbReference type="Pfam" id="PF07992"/>
    </source>
</evidence>
<evidence type="ECO:0000259" key="10">
    <source>
        <dbReference type="Pfam" id="PF14691"/>
    </source>
</evidence>
<gene>
    <name evidence="11" type="ORF">F1003_00615</name>
</gene>
<keyword evidence="1" id="KW-0560">Oxidoreductase</keyword>
<comment type="catalytic activity">
    <reaction evidence="4">
        <text>5,6-dihydrothymine + NAD(+) = thymine + NADH + H(+)</text>
        <dbReference type="Rhea" id="RHEA:28791"/>
        <dbReference type="ChEBI" id="CHEBI:15378"/>
        <dbReference type="ChEBI" id="CHEBI:17821"/>
        <dbReference type="ChEBI" id="CHEBI:27468"/>
        <dbReference type="ChEBI" id="CHEBI:57540"/>
        <dbReference type="ChEBI" id="CHEBI:57945"/>
        <dbReference type="EC" id="1.3.1.1"/>
    </reaction>
</comment>
<sequence>MAEYKRPTTKEEFDKNFKQKKPLMNDTEAYYEASRCLFCYDAPCVQACPTHIDIPLFIKQIHTDNVTGASKTIFAANWLGNACGVVCPTGVLCEGACVYNHQDVPPIQIGRLQNYATNTTISEDKVIFKAGKSNGKKAAVLGSGPAGIAFASEARTMGYEVDIYEAKSLPSGLNVHGVAPYKITNEEVLSEIEYLQKHLGFNIKYNSAIDSKEQIKKLEHNYDAIFLGVGLGNTRTLGLEGEDKANVVGAVEFIEELRKKQHKMKVPQKVVVLGGGNTAMDAASESARMGAKKVVLAYRNSKEKMGAYGFEYDLAISAGVDSLFHVTPLEIVGNGKVEGVKFAKTEIVEGKLKTNMKNTFVVRCDLVIKATGQAKMGRLFKLIDNLDIDNRTVIKVNAETFQTSNPKYFAGGDAINGGAEVVNAAYDGKMAARGMHNYLNK</sequence>
<dbReference type="InterPro" id="IPR023753">
    <property type="entry name" value="FAD/NAD-binding_dom"/>
</dbReference>
<comment type="caution">
    <text evidence="11">The sequence shown here is derived from an EMBL/GenBank/DDBJ whole genome shotgun (WGS) entry which is preliminary data.</text>
</comment>
<proteinExistence type="predicted"/>
<dbReference type="RefSeq" id="WP_155087261.1">
    <property type="nucleotide sequence ID" value="NZ_WJYA01000001.1"/>
</dbReference>
<dbReference type="Proteomes" id="UP000447545">
    <property type="component" value="Unassembled WGS sequence"/>
</dbReference>
<evidence type="ECO:0000256" key="2">
    <source>
        <dbReference type="ARBA" id="ARBA00030119"/>
    </source>
</evidence>
<dbReference type="GO" id="GO:0051536">
    <property type="term" value="F:iron-sulfur cluster binding"/>
    <property type="evidence" value="ECO:0007669"/>
    <property type="project" value="InterPro"/>
</dbReference>
<dbReference type="Gene3D" id="1.10.1060.10">
    <property type="entry name" value="Alpha-helical ferredoxin"/>
    <property type="match status" value="1"/>
</dbReference>
<evidence type="ECO:0000256" key="5">
    <source>
        <dbReference type="ARBA" id="ARBA00048792"/>
    </source>
</evidence>
<accession>A0A7K1GAK4</accession>
<dbReference type="Pfam" id="PF07992">
    <property type="entry name" value="Pyr_redox_2"/>
    <property type="match status" value="1"/>
</dbReference>
<comment type="subunit">
    <text evidence="7">Heterotetramer of 2 PreA and 2 PreT subunits.</text>
</comment>
<dbReference type="InterPro" id="IPR036188">
    <property type="entry name" value="FAD/NAD-bd_sf"/>
</dbReference>
<dbReference type="InterPro" id="IPR028261">
    <property type="entry name" value="DPD_II"/>
</dbReference>
<dbReference type="EC" id="1.3.1.1" evidence="8"/>
<protein>
    <recommendedName>
        <fullName evidence="8">dihydrouracil dehydrogenase (NAD(+))</fullName>
        <ecNumber evidence="8">1.3.1.1</ecNumber>
    </recommendedName>
    <alternativeName>
        <fullName evidence="3">Dihydrothymine dehydrogenase</fullName>
    </alternativeName>
    <alternativeName>
        <fullName evidence="2">Dihydrouracil dehydrogenase</fullName>
    </alternativeName>
</protein>
<dbReference type="EMBL" id="WJYA01000001">
    <property type="protein sequence ID" value="MTE25418.1"/>
    <property type="molecule type" value="Genomic_DNA"/>
</dbReference>
<dbReference type="SUPFAM" id="SSF51971">
    <property type="entry name" value="Nucleotide-binding domain"/>
    <property type="match status" value="1"/>
</dbReference>
<evidence type="ECO:0000256" key="7">
    <source>
        <dbReference type="ARBA" id="ARBA00049714"/>
    </source>
</evidence>
<comment type="function">
    <text evidence="6">Involved in pyrimidine base degradation. Catalyzes physiologically the reduction of uracil to 5,6-dihydrouracil (DHU) by using NADH as a specific cosubstrate. It also catalyzes the reverse reaction and the reduction of thymine to 5,6-dihydrothymine (DHT).</text>
</comment>
<dbReference type="PANTHER" id="PTHR43073:SF2">
    <property type="entry name" value="DIHYDROPYRIMIDINE DEHYDROGENASE [NADP(+)]"/>
    <property type="match status" value="1"/>
</dbReference>
<dbReference type="SUPFAM" id="SSF46548">
    <property type="entry name" value="alpha-helical ferredoxin"/>
    <property type="match status" value="1"/>
</dbReference>
<dbReference type="Gene3D" id="3.50.50.60">
    <property type="entry name" value="FAD/NAD(P)-binding domain"/>
    <property type="match status" value="2"/>
</dbReference>
<evidence type="ECO:0000256" key="1">
    <source>
        <dbReference type="ARBA" id="ARBA00023002"/>
    </source>
</evidence>
<comment type="catalytic activity">
    <reaction evidence="5">
        <text>5,6-dihydrouracil + NAD(+) = uracil + NADH + H(+)</text>
        <dbReference type="Rhea" id="RHEA:20189"/>
        <dbReference type="ChEBI" id="CHEBI:15378"/>
        <dbReference type="ChEBI" id="CHEBI:15901"/>
        <dbReference type="ChEBI" id="CHEBI:17568"/>
        <dbReference type="ChEBI" id="CHEBI:57540"/>
        <dbReference type="ChEBI" id="CHEBI:57945"/>
        <dbReference type="EC" id="1.3.1.1"/>
    </reaction>
</comment>
<dbReference type="PANTHER" id="PTHR43073">
    <property type="entry name" value="DIHYDROPYRIMIDINE DEHYDROGENASE [NADP(+)]"/>
    <property type="match status" value="1"/>
</dbReference>
<name>A0A7K1GAK4_9FLAO</name>
<evidence type="ECO:0000256" key="6">
    <source>
        <dbReference type="ARBA" id="ARBA00049578"/>
    </source>
</evidence>
<evidence type="ECO:0000313" key="12">
    <source>
        <dbReference type="Proteomes" id="UP000447545"/>
    </source>
</evidence>
<feature type="domain" description="FAD/NAD(P)-binding" evidence="9">
    <location>
        <begin position="137"/>
        <end position="427"/>
    </location>
</feature>
<dbReference type="AlphaFoldDB" id="A0A7K1GAK4"/>
<reference evidence="11 12" key="1">
    <citation type="submission" date="2019-11" db="EMBL/GenBank/DDBJ databases">
        <title>Winogradskyella ouciana sp. nov., isolated from the hadal seawater of the Mariana Trench.</title>
        <authorList>
            <person name="Liu R."/>
        </authorList>
    </citation>
    <scope>NUCLEOTIDE SEQUENCE [LARGE SCALE GENOMIC DNA]</scope>
    <source>
        <strain evidence="11 12">ZXX205</strain>
    </source>
</reference>
<keyword evidence="12" id="KW-1185">Reference proteome</keyword>
<evidence type="ECO:0000256" key="8">
    <source>
        <dbReference type="ARBA" id="ARBA00049728"/>
    </source>
</evidence>
<dbReference type="GO" id="GO:0004159">
    <property type="term" value="F:dihydropyrimidine dehydrogenase (NAD+) activity"/>
    <property type="evidence" value="ECO:0007669"/>
    <property type="project" value="UniProtKB-EC"/>
</dbReference>
<feature type="domain" description="Dihydroprymidine dehydrogenase" evidence="10">
    <location>
        <begin position="15"/>
        <end position="123"/>
    </location>
</feature>
<organism evidence="11 12">
    <name type="scientific">Winogradskyella ouciana</name>
    <dbReference type="NCBI Taxonomy" id="2608631"/>
    <lineage>
        <taxon>Bacteria</taxon>
        <taxon>Pseudomonadati</taxon>
        <taxon>Bacteroidota</taxon>
        <taxon>Flavobacteriia</taxon>
        <taxon>Flavobacteriales</taxon>
        <taxon>Flavobacteriaceae</taxon>
        <taxon>Winogradskyella</taxon>
    </lineage>
</organism>